<evidence type="ECO:0000256" key="1">
    <source>
        <dbReference type="ARBA" id="ARBA00004127"/>
    </source>
</evidence>
<dbReference type="GO" id="GO:0006874">
    <property type="term" value="P:intracellular calcium ion homeostasis"/>
    <property type="evidence" value="ECO:0007669"/>
    <property type="project" value="TreeGrafter"/>
</dbReference>
<evidence type="ECO:0000256" key="4">
    <source>
        <dbReference type="ARBA" id="ARBA00022842"/>
    </source>
</evidence>
<evidence type="ECO:0000256" key="5">
    <source>
        <dbReference type="ARBA" id="ARBA00022989"/>
    </source>
</evidence>
<keyword evidence="5 7" id="KW-1133">Transmembrane helix</keyword>
<sequence length="1065" mass="115108">MFLVQDNPFAFSPGQLSKLFNPKSHGAFYALGGLGGLEKGLRTDRKAGLSLDEAQLEGAVSFEDAATYGTSQYGELDDKEAELHRNRTPAEPVSTAMGDESFADRKRIFSDNRIPETMHKPILRLAWEVYCSKKSSIVLTLAAVVSFTLGMRRDLLASQVGDKPMQGWAEGAAILVCIAVSVVAGTANQWKTLRLLARLDSYENDRIVKVVRSGKTMEASVFDLLVGDVVCVSAGDIVPVDGILIEGHGLKCDESSCTGESDLLTKVSADQVYTILHDVSNGKKITARLVDRMDPFLISGAKVQEGSGTFLATAVGVNSTDGQIAMAMRRYPEGPAPQTQRIINLSSRASKLGIAMGLMLFVVCLIKFLSTLPQSPLTPEGKSQVFLALLLVSGAVVSLLFVSNIGSPLTAWTLTRMLRDNNLVRDRRAWEKVASVTTICTGKTSILTQNKMSVAAATFGRSMGFGNPRPSLDGANDGALDDGMADSVSEAHAVESLSDETKTILAQSAVVNATAFEGYFDGERAFVGCETEAVLMSFSRDHLAYFDNSSVSRHNVSIVRQVAFSAGTKLMSTTIRLPYGGFRVYVKGGAEIVLALCTRVLNDPASPSLSATGLTGDDSDLLQQRIASYGQRGLRPIALAYRDFSYLPGEDDPSAVLRNMTQLALFGIRDPIRPGITEAVRDCRRAGVAVRIVTGEHIETARWIARETGIWAPDSIALEGPVFRRMDPETQRHVAPRLAVLARASPGDKCVLVRILKEAGEVVAATGGNVDDPPALKIADVGFAKGISGTNAAKTAAPVVLMNDSFCSIVHCIRWGRTFGDAAGKFLQFKLTAATTAAVLTFVLAAASDVNDSIVLGVVQLLWVGMITDFAVLALATDTPTERIMDRKPDRRSSPVFPLRMAKMVLGQSLCHLAISLVLYFGWFGFAGGHRDVSDKTRRNTFVFNTFVWLQIFNKLNSRRLDNRFNVFEGIRNKFFVLVGVLIIGGQVLVMFVGGTAFKIVPLGARDWGVSIGIGALSLPCGALLRLVPDRCVQGPYESVRSLAERLRRAVERRVRLDGTRERGE</sequence>
<keyword evidence="3" id="KW-0479">Metal-binding</keyword>
<dbReference type="PANTHER" id="PTHR24093">
    <property type="entry name" value="CATION TRANSPORTING ATPASE"/>
    <property type="match status" value="1"/>
</dbReference>
<dbReference type="SUPFAM" id="SSF81665">
    <property type="entry name" value="Calcium ATPase, transmembrane domain M"/>
    <property type="match status" value="1"/>
</dbReference>
<dbReference type="FunFam" id="2.70.150.10:FF:000028">
    <property type="entry name" value="Calcium-transporting ATPase"/>
    <property type="match status" value="1"/>
</dbReference>
<dbReference type="InterPro" id="IPR008250">
    <property type="entry name" value="ATPase_P-typ_transduc_dom_A_sf"/>
</dbReference>
<evidence type="ECO:0000256" key="3">
    <source>
        <dbReference type="ARBA" id="ARBA00022723"/>
    </source>
</evidence>
<dbReference type="SUPFAM" id="SSF56784">
    <property type="entry name" value="HAD-like"/>
    <property type="match status" value="1"/>
</dbReference>
<dbReference type="GO" id="GO:0046872">
    <property type="term" value="F:metal ion binding"/>
    <property type="evidence" value="ECO:0007669"/>
    <property type="project" value="UniProtKB-KW"/>
</dbReference>
<evidence type="ECO:0000256" key="7">
    <source>
        <dbReference type="SAM" id="Phobius"/>
    </source>
</evidence>
<dbReference type="GO" id="GO:0012505">
    <property type="term" value="C:endomembrane system"/>
    <property type="evidence" value="ECO:0007669"/>
    <property type="project" value="UniProtKB-SubCell"/>
</dbReference>
<evidence type="ECO:0000313" key="11">
    <source>
        <dbReference type="Proteomes" id="UP001287356"/>
    </source>
</evidence>
<feature type="domain" description="Cation-transporting P-type ATPase C-terminal" evidence="9">
    <location>
        <begin position="855"/>
        <end position="1027"/>
    </location>
</feature>
<proteinExistence type="predicted"/>
<feature type="transmembrane region" description="Helical" evidence="7">
    <location>
        <begin position="385"/>
        <end position="409"/>
    </location>
</feature>
<evidence type="ECO:0000313" key="10">
    <source>
        <dbReference type="EMBL" id="KAK3361473.1"/>
    </source>
</evidence>
<dbReference type="Pfam" id="PF00122">
    <property type="entry name" value="E1-E2_ATPase"/>
    <property type="match status" value="1"/>
</dbReference>
<dbReference type="Pfam" id="PF00689">
    <property type="entry name" value="Cation_ATPase_C"/>
    <property type="match status" value="1"/>
</dbReference>
<dbReference type="GO" id="GO:0005388">
    <property type="term" value="F:P-type calcium transporter activity"/>
    <property type="evidence" value="ECO:0007669"/>
    <property type="project" value="TreeGrafter"/>
</dbReference>
<dbReference type="InterPro" id="IPR059000">
    <property type="entry name" value="ATPase_P-type_domA"/>
</dbReference>
<evidence type="ECO:0000259" key="8">
    <source>
        <dbReference type="Pfam" id="PF00122"/>
    </source>
</evidence>
<feature type="transmembrane region" description="Helical" evidence="7">
    <location>
        <begin position="854"/>
        <end position="876"/>
    </location>
</feature>
<dbReference type="GO" id="GO:0016887">
    <property type="term" value="F:ATP hydrolysis activity"/>
    <property type="evidence" value="ECO:0007669"/>
    <property type="project" value="InterPro"/>
</dbReference>
<dbReference type="SUPFAM" id="SSF81660">
    <property type="entry name" value="Metal cation-transporting ATPase, ATP-binding domain N"/>
    <property type="match status" value="1"/>
</dbReference>
<keyword evidence="11" id="KW-1185">Reference proteome</keyword>
<dbReference type="InterPro" id="IPR023214">
    <property type="entry name" value="HAD_sf"/>
</dbReference>
<keyword evidence="2 7" id="KW-0812">Transmembrane</keyword>
<gene>
    <name evidence="10" type="ORF">B0T24DRAFT_652743</name>
</gene>
<keyword evidence="4" id="KW-0460">Magnesium</keyword>
<dbReference type="GO" id="GO:0005886">
    <property type="term" value="C:plasma membrane"/>
    <property type="evidence" value="ECO:0007669"/>
    <property type="project" value="TreeGrafter"/>
</dbReference>
<evidence type="ECO:0000256" key="6">
    <source>
        <dbReference type="ARBA" id="ARBA00023136"/>
    </source>
</evidence>
<reference evidence="10" key="1">
    <citation type="journal article" date="2023" name="Mol. Phylogenet. Evol.">
        <title>Genome-scale phylogeny and comparative genomics of the fungal order Sordariales.</title>
        <authorList>
            <person name="Hensen N."/>
            <person name="Bonometti L."/>
            <person name="Westerberg I."/>
            <person name="Brannstrom I.O."/>
            <person name="Guillou S."/>
            <person name="Cros-Aarteil S."/>
            <person name="Calhoun S."/>
            <person name="Haridas S."/>
            <person name="Kuo A."/>
            <person name="Mondo S."/>
            <person name="Pangilinan J."/>
            <person name="Riley R."/>
            <person name="LaButti K."/>
            <person name="Andreopoulos B."/>
            <person name="Lipzen A."/>
            <person name="Chen C."/>
            <person name="Yan M."/>
            <person name="Daum C."/>
            <person name="Ng V."/>
            <person name="Clum A."/>
            <person name="Steindorff A."/>
            <person name="Ohm R.A."/>
            <person name="Martin F."/>
            <person name="Silar P."/>
            <person name="Natvig D.O."/>
            <person name="Lalanne C."/>
            <person name="Gautier V."/>
            <person name="Ament-Velasquez S.L."/>
            <person name="Kruys A."/>
            <person name="Hutchinson M.I."/>
            <person name="Powell A.J."/>
            <person name="Barry K."/>
            <person name="Miller A.N."/>
            <person name="Grigoriev I.V."/>
            <person name="Debuchy R."/>
            <person name="Gladieux P."/>
            <person name="Hiltunen Thoren M."/>
            <person name="Johannesson H."/>
        </authorList>
    </citation>
    <scope>NUCLEOTIDE SEQUENCE</scope>
    <source>
        <strain evidence="10">CBS 958.72</strain>
    </source>
</reference>
<comment type="subcellular location">
    <subcellularLocation>
        <location evidence="1">Endomembrane system</location>
        <topology evidence="1">Multi-pass membrane protein</topology>
    </subcellularLocation>
</comment>
<dbReference type="GO" id="GO:0005524">
    <property type="term" value="F:ATP binding"/>
    <property type="evidence" value="ECO:0007669"/>
    <property type="project" value="InterPro"/>
</dbReference>
<dbReference type="InterPro" id="IPR023298">
    <property type="entry name" value="ATPase_P-typ_TM_dom_sf"/>
</dbReference>
<comment type="caution">
    <text evidence="10">The sequence shown here is derived from an EMBL/GenBank/DDBJ whole genome shotgun (WGS) entry which is preliminary data.</text>
</comment>
<dbReference type="PRINTS" id="PR00120">
    <property type="entry name" value="HATPASE"/>
</dbReference>
<keyword evidence="6 7" id="KW-0472">Membrane</keyword>
<dbReference type="Gene3D" id="1.20.1110.10">
    <property type="entry name" value="Calcium-transporting ATPase, transmembrane domain"/>
    <property type="match status" value="1"/>
</dbReference>
<dbReference type="Pfam" id="PF13246">
    <property type="entry name" value="Cation_ATPase"/>
    <property type="match status" value="1"/>
</dbReference>
<dbReference type="EMBL" id="JAULSN010000011">
    <property type="protein sequence ID" value="KAK3361473.1"/>
    <property type="molecule type" value="Genomic_DNA"/>
</dbReference>
<dbReference type="InterPro" id="IPR036412">
    <property type="entry name" value="HAD-like_sf"/>
</dbReference>
<protein>
    <submittedName>
        <fullName evidence="10">Calcium p-type ATPase NCA-3</fullName>
    </submittedName>
</protein>
<organism evidence="10 11">
    <name type="scientific">Lasiosphaeria ovina</name>
    <dbReference type="NCBI Taxonomy" id="92902"/>
    <lineage>
        <taxon>Eukaryota</taxon>
        <taxon>Fungi</taxon>
        <taxon>Dikarya</taxon>
        <taxon>Ascomycota</taxon>
        <taxon>Pezizomycotina</taxon>
        <taxon>Sordariomycetes</taxon>
        <taxon>Sordariomycetidae</taxon>
        <taxon>Sordariales</taxon>
        <taxon>Lasiosphaeriaceae</taxon>
        <taxon>Lasiosphaeria</taxon>
    </lineage>
</organism>
<dbReference type="Proteomes" id="UP001287356">
    <property type="component" value="Unassembled WGS sequence"/>
</dbReference>
<dbReference type="Gene3D" id="3.40.1110.10">
    <property type="entry name" value="Calcium-transporting ATPase, cytoplasmic domain N"/>
    <property type="match status" value="1"/>
</dbReference>
<dbReference type="InterPro" id="IPR001757">
    <property type="entry name" value="P_typ_ATPase"/>
</dbReference>
<dbReference type="SUPFAM" id="SSF81653">
    <property type="entry name" value="Calcium ATPase, transduction domain A"/>
    <property type="match status" value="1"/>
</dbReference>
<dbReference type="InterPro" id="IPR006068">
    <property type="entry name" value="ATPase_P-typ_cation-transptr_C"/>
</dbReference>
<evidence type="ECO:0000259" key="9">
    <source>
        <dbReference type="Pfam" id="PF00689"/>
    </source>
</evidence>
<feature type="transmembrane region" description="Helical" evidence="7">
    <location>
        <begin position="975"/>
        <end position="998"/>
    </location>
</feature>
<feature type="transmembrane region" description="Helical" evidence="7">
    <location>
        <begin position="897"/>
        <end position="925"/>
    </location>
</feature>
<feature type="transmembrane region" description="Helical" evidence="7">
    <location>
        <begin position="1010"/>
        <end position="1028"/>
    </location>
</feature>
<evidence type="ECO:0000256" key="2">
    <source>
        <dbReference type="ARBA" id="ARBA00022692"/>
    </source>
</evidence>
<accession>A0AAE0JTI9</accession>
<dbReference type="Gene3D" id="3.40.50.1000">
    <property type="entry name" value="HAD superfamily/HAD-like"/>
    <property type="match status" value="1"/>
</dbReference>
<dbReference type="AlphaFoldDB" id="A0AAE0JTI9"/>
<dbReference type="PRINTS" id="PR00119">
    <property type="entry name" value="CATATPASE"/>
</dbReference>
<dbReference type="PANTHER" id="PTHR24093:SF369">
    <property type="entry name" value="CALCIUM-TRANSPORTING ATPASE"/>
    <property type="match status" value="1"/>
</dbReference>
<feature type="transmembrane region" description="Helical" evidence="7">
    <location>
        <begin position="352"/>
        <end position="373"/>
    </location>
</feature>
<reference evidence="10" key="2">
    <citation type="submission" date="2023-06" db="EMBL/GenBank/DDBJ databases">
        <authorList>
            <consortium name="Lawrence Berkeley National Laboratory"/>
            <person name="Haridas S."/>
            <person name="Hensen N."/>
            <person name="Bonometti L."/>
            <person name="Westerberg I."/>
            <person name="Brannstrom I.O."/>
            <person name="Guillou S."/>
            <person name="Cros-Aarteil S."/>
            <person name="Calhoun S."/>
            <person name="Kuo A."/>
            <person name="Mondo S."/>
            <person name="Pangilinan J."/>
            <person name="Riley R."/>
            <person name="Labutti K."/>
            <person name="Andreopoulos B."/>
            <person name="Lipzen A."/>
            <person name="Chen C."/>
            <person name="Yanf M."/>
            <person name="Daum C."/>
            <person name="Ng V."/>
            <person name="Clum A."/>
            <person name="Steindorff A."/>
            <person name="Ohm R."/>
            <person name="Martin F."/>
            <person name="Silar P."/>
            <person name="Natvig D."/>
            <person name="Lalanne C."/>
            <person name="Gautier V."/>
            <person name="Ament-Velasquez S.L."/>
            <person name="Kruys A."/>
            <person name="Hutchinson M.I."/>
            <person name="Powell A.J."/>
            <person name="Barry K."/>
            <person name="Miller A.N."/>
            <person name="Grigoriev I.V."/>
            <person name="Debuchy R."/>
            <person name="Gladieux P."/>
            <person name="Thoren M.H."/>
            <person name="Johannesson H."/>
        </authorList>
    </citation>
    <scope>NUCLEOTIDE SEQUENCE</scope>
    <source>
        <strain evidence="10">CBS 958.72</strain>
    </source>
</reference>
<feature type="domain" description="P-type ATPase A" evidence="8">
    <location>
        <begin position="205"/>
        <end position="328"/>
    </location>
</feature>
<dbReference type="Gene3D" id="2.70.150.10">
    <property type="entry name" value="Calcium-transporting ATPase, cytoplasmic transduction domain A"/>
    <property type="match status" value="1"/>
</dbReference>
<feature type="transmembrane region" description="Helical" evidence="7">
    <location>
        <begin position="827"/>
        <end position="848"/>
    </location>
</feature>
<name>A0AAE0JTI9_9PEZI</name>
<dbReference type="InterPro" id="IPR023299">
    <property type="entry name" value="ATPase_P-typ_cyto_dom_N"/>
</dbReference>